<proteinExistence type="inferred from homology"/>
<evidence type="ECO:0000313" key="8">
    <source>
        <dbReference type="EMBL" id="MEB3366488.1"/>
    </source>
</evidence>
<keyword evidence="9" id="KW-1185">Reference proteome</keyword>
<comment type="caution">
    <text evidence="8">The sequence shown here is derived from an EMBL/GenBank/DDBJ whole genome shotgun (WGS) entry which is preliminary data.</text>
</comment>
<dbReference type="RefSeq" id="WP_324264061.1">
    <property type="nucleotide sequence ID" value="NZ_JAWLNX010000002.1"/>
</dbReference>
<comment type="function">
    <text evidence="6">May be involved in the transport of PQQ or its precursor to the periplasm.</text>
</comment>
<dbReference type="EMBL" id="JAWLNX010000002">
    <property type="protein sequence ID" value="MEB3366488.1"/>
    <property type="molecule type" value="Genomic_DNA"/>
</dbReference>
<dbReference type="PANTHER" id="PTHR42663">
    <property type="entry name" value="HYDROLASE C777.06C-RELATED-RELATED"/>
    <property type="match status" value="1"/>
</dbReference>
<comment type="pathway">
    <text evidence="1 6">Cofactor biosynthesis; pyrroloquinoline quinone biosynthesis.</text>
</comment>
<evidence type="ECO:0000256" key="2">
    <source>
        <dbReference type="ARBA" id="ARBA00008481"/>
    </source>
</evidence>
<dbReference type="NCBIfam" id="TIGR02108">
    <property type="entry name" value="PQQ_syn_pqqB"/>
    <property type="match status" value="1"/>
</dbReference>
<comment type="similarity">
    <text evidence="2 6">Belongs to the PqqB family.</text>
</comment>
<evidence type="ECO:0000256" key="3">
    <source>
        <dbReference type="ARBA" id="ARBA00015084"/>
    </source>
</evidence>
<dbReference type="InterPro" id="IPR036866">
    <property type="entry name" value="RibonucZ/Hydroxyglut_hydro"/>
</dbReference>
<gene>
    <name evidence="6 8" type="primary">pqqB</name>
    <name evidence="8" type="ORF">R4I43_03645</name>
</gene>
<dbReference type="Pfam" id="PF12706">
    <property type="entry name" value="Lactamase_B_2"/>
    <property type="match status" value="1"/>
</dbReference>
<dbReference type="HAMAP" id="MF_00653">
    <property type="entry name" value="PQQ_syn_PqqB"/>
    <property type="match status" value="1"/>
</dbReference>
<accession>A0ABU6A4J0</accession>
<dbReference type="InterPro" id="IPR011842">
    <property type="entry name" value="PQQ_synth_PqqB"/>
</dbReference>
<name>A0ABU6A4J0_9PSEU</name>
<dbReference type="Proteomes" id="UP001327093">
    <property type="component" value="Unassembled WGS sequence"/>
</dbReference>
<dbReference type="InterPro" id="IPR001279">
    <property type="entry name" value="Metallo-B-lactamas"/>
</dbReference>
<evidence type="ECO:0000313" key="9">
    <source>
        <dbReference type="Proteomes" id="UP001327093"/>
    </source>
</evidence>
<dbReference type="SUPFAM" id="SSF56281">
    <property type="entry name" value="Metallo-hydrolase/oxidoreductase"/>
    <property type="match status" value="1"/>
</dbReference>
<evidence type="ECO:0000256" key="5">
    <source>
        <dbReference type="ARBA" id="ARBA00022905"/>
    </source>
</evidence>
<evidence type="ECO:0000256" key="1">
    <source>
        <dbReference type="ARBA" id="ARBA00004886"/>
    </source>
</evidence>
<protein>
    <recommendedName>
        <fullName evidence="3 6">Coenzyme PQQ synthesis protein B</fullName>
    </recommendedName>
    <alternativeName>
        <fullName evidence="6">Pyrroloquinoline quinone biosynthesis protein B</fullName>
    </alternativeName>
</protein>
<dbReference type="Gene3D" id="3.60.15.10">
    <property type="entry name" value="Ribonuclease Z/Hydroxyacylglutathione hydrolase-like"/>
    <property type="match status" value="1"/>
</dbReference>
<dbReference type="PANTHER" id="PTHR42663:SF7">
    <property type="entry name" value="COENZYME PQQ SYNTHESIS PROTEIN B"/>
    <property type="match status" value="1"/>
</dbReference>
<keyword evidence="4 6" id="KW-0813">Transport</keyword>
<sequence>MLVRVLGSAAGGGFPQWNCGCPGCRAVRDGSRPCSPRTQSSLAVSADGEQWVLINASPDVRAQIEATPALRPDGARATPLRAVLLTDAELDHSLGLLLLREARSWQLHTTASVHDTLREGNSVLPTVRAYCPVQWREVVPGADVPLGNGLTYRAFDVPTTKRSRFGTERGPGRVVGYRITDVGSGRAVALLPGVQEITDEVLAQLQDCSCVFVDGTCWRDDEMPRLGLASKTSREMGHVPMSGPGGSLERLADLRAERKIYVHLNNTNPVLLEDSPERREVERRGFEVATDGMEVRFHHDSTR</sequence>
<keyword evidence="5 6" id="KW-0884">PQQ biosynthesis</keyword>
<feature type="domain" description="Metallo-beta-lactamase" evidence="7">
    <location>
        <begin position="51"/>
        <end position="263"/>
    </location>
</feature>
<reference evidence="8 9" key="1">
    <citation type="submission" date="2023-10" db="EMBL/GenBank/DDBJ databases">
        <title>Saccharopolyspora sp. nov., isolated from mangrove soil.</title>
        <authorList>
            <person name="Lu Y."/>
            <person name="Liu W."/>
        </authorList>
    </citation>
    <scope>NUCLEOTIDE SEQUENCE [LARGE SCALE GENOMIC DNA]</scope>
    <source>
        <strain evidence="8 9">S2-29</strain>
    </source>
</reference>
<evidence type="ECO:0000259" key="7">
    <source>
        <dbReference type="Pfam" id="PF12706"/>
    </source>
</evidence>
<organism evidence="8 9">
    <name type="scientific">Saccharopolyspora mangrovi</name>
    <dbReference type="NCBI Taxonomy" id="3082379"/>
    <lineage>
        <taxon>Bacteria</taxon>
        <taxon>Bacillati</taxon>
        <taxon>Actinomycetota</taxon>
        <taxon>Actinomycetes</taxon>
        <taxon>Pseudonocardiales</taxon>
        <taxon>Pseudonocardiaceae</taxon>
        <taxon>Saccharopolyspora</taxon>
    </lineage>
</organism>
<evidence type="ECO:0000256" key="4">
    <source>
        <dbReference type="ARBA" id="ARBA00022448"/>
    </source>
</evidence>
<evidence type="ECO:0000256" key="6">
    <source>
        <dbReference type="HAMAP-Rule" id="MF_00653"/>
    </source>
</evidence>